<dbReference type="Proteomes" id="UP000289794">
    <property type="component" value="Chromosome"/>
</dbReference>
<protein>
    <submittedName>
        <fullName evidence="1">Uncharacterized protein</fullName>
    </submittedName>
</protein>
<name>A0A4P6M5Y1_9FIRM</name>
<gene>
    <name evidence="1" type="ORF">PMF13cell1_05602</name>
</gene>
<reference evidence="1 2" key="1">
    <citation type="submission" date="2019-01" db="EMBL/GenBank/DDBJ databases">
        <title>PMF-metabolizing Aryl O-demethylase.</title>
        <authorList>
            <person name="Kim M."/>
        </authorList>
    </citation>
    <scope>NUCLEOTIDE SEQUENCE [LARGE SCALE GENOMIC DNA]</scope>
    <source>
        <strain evidence="1 2">PMF1</strain>
    </source>
</reference>
<dbReference type="KEGG" id="bpro:PMF13cell1_05602"/>
<sequence length="147" mass="17039">MGKRLRFKAPEELAETWEAYKKDCDNQMVLTHDFSSKNSEFVSKKLKRSITYTIEGFCVFAKIPRSAFYDTYEKKKGYSDIVTRMKEECEVDARKKFELQVIPSQLAGLWMSKYGYTTKQDTNISGSLDTEKTKLDDLIRQMRGGDG</sequence>
<dbReference type="Gene3D" id="1.10.132.80">
    <property type="match status" value="1"/>
</dbReference>
<dbReference type="Pfam" id="PF16677">
    <property type="entry name" value="GP3_package"/>
    <property type="match status" value="1"/>
</dbReference>
<dbReference type="AlphaFoldDB" id="A0A4P6M5Y1"/>
<accession>A0A4P6M5Y1</accession>
<dbReference type="InterPro" id="IPR032066">
    <property type="entry name" value="GP3_package"/>
</dbReference>
<dbReference type="EMBL" id="CP035945">
    <property type="protein sequence ID" value="QBF00007.1"/>
    <property type="molecule type" value="Genomic_DNA"/>
</dbReference>
<evidence type="ECO:0000313" key="2">
    <source>
        <dbReference type="Proteomes" id="UP000289794"/>
    </source>
</evidence>
<evidence type="ECO:0000313" key="1">
    <source>
        <dbReference type="EMBL" id="QBF00007.1"/>
    </source>
</evidence>
<organism evidence="1 2">
    <name type="scientific">Blautia producta</name>
    <dbReference type="NCBI Taxonomy" id="33035"/>
    <lineage>
        <taxon>Bacteria</taxon>
        <taxon>Bacillati</taxon>
        <taxon>Bacillota</taxon>
        <taxon>Clostridia</taxon>
        <taxon>Lachnospirales</taxon>
        <taxon>Lachnospiraceae</taxon>
        <taxon>Blautia</taxon>
    </lineage>
</organism>
<dbReference type="RefSeq" id="WP_130182890.1">
    <property type="nucleotide sequence ID" value="NZ_CP035945.1"/>
</dbReference>
<proteinExistence type="predicted"/>